<sequence>KATILLTLPYDVPDDNVNVVIERSNLIAGVRGEPPLIKGRLYGQVDPVLSDWLLEPSSAVLSVRERTASTTSTTSTQSSFAIVSSDPDIDITSSFAASLASGATSDADDFAASPSHSSPHSSADERVAGFSTVRRRGRNHTAQSSRNVSPPDVPASLVSSHSSFGRGTLLGRLLTVHLEKVESAIWPALVVGPAPPTLDAPLQGPSTNEQPYNMDPTSLALVAFELADVRDDRDGAFEFFLRAWLHARAPSAAMRLVSYYVPLHVMPVDLSSLPEHDRTAYCVRMLGGVRALAQLYLDAGLMHLEGTASALLSSSHSPLASIRIPERSSSITISAGGAAAWRRDREAARRYFERARALAPDLDVPLLLPESDVSAATDDMKLEMPSVDVEIDVAPPARRHKEAGKDGLRDTQDSMEWYLYIPGLIGAGTALLVVGIVGAIGFSSWRRNQS</sequence>
<gene>
    <name evidence="1" type="ORF">K488DRAFT_47484</name>
</gene>
<reference evidence="1" key="2">
    <citation type="journal article" date="2022" name="New Phytol.">
        <title>Evolutionary transition to the ectomycorrhizal habit in the genomes of a hyperdiverse lineage of mushroom-forming fungi.</title>
        <authorList>
            <person name="Looney B."/>
            <person name="Miyauchi S."/>
            <person name="Morin E."/>
            <person name="Drula E."/>
            <person name="Courty P.E."/>
            <person name="Kohler A."/>
            <person name="Kuo A."/>
            <person name="LaButti K."/>
            <person name="Pangilinan J."/>
            <person name="Lipzen A."/>
            <person name="Riley R."/>
            <person name="Andreopoulos W."/>
            <person name="He G."/>
            <person name="Johnson J."/>
            <person name="Nolan M."/>
            <person name="Tritt A."/>
            <person name="Barry K.W."/>
            <person name="Grigoriev I.V."/>
            <person name="Nagy L.G."/>
            <person name="Hibbett D."/>
            <person name="Henrissat B."/>
            <person name="Matheny P.B."/>
            <person name="Labbe J."/>
            <person name="Martin F.M."/>
        </authorList>
    </citation>
    <scope>NUCLEOTIDE SEQUENCE</scope>
    <source>
        <strain evidence="1">EC-137</strain>
    </source>
</reference>
<organism evidence="1 2">
    <name type="scientific">Vararia minispora EC-137</name>
    <dbReference type="NCBI Taxonomy" id="1314806"/>
    <lineage>
        <taxon>Eukaryota</taxon>
        <taxon>Fungi</taxon>
        <taxon>Dikarya</taxon>
        <taxon>Basidiomycota</taxon>
        <taxon>Agaricomycotina</taxon>
        <taxon>Agaricomycetes</taxon>
        <taxon>Russulales</taxon>
        <taxon>Lachnocladiaceae</taxon>
        <taxon>Vararia</taxon>
    </lineage>
</organism>
<name>A0ACB8QQE4_9AGAM</name>
<protein>
    <submittedName>
        <fullName evidence="1">Uncharacterized protein</fullName>
    </submittedName>
</protein>
<proteinExistence type="predicted"/>
<feature type="non-terminal residue" evidence="1">
    <location>
        <position position="1"/>
    </location>
</feature>
<keyword evidence="2" id="KW-1185">Reference proteome</keyword>
<comment type="caution">
    <text evidence="1">The sequence shown here is derived from an EMBL/GenBank/DDBJ whole genome shotgun (WGS) entry which is preliminary data.</text>
</comment>
<evidence type="ECO:0000313" key="2">
    <source>
        <dbReference type="Proteomes" id="UP000814128"/>
    </source>
</evidence>
<accession>A0ACB8QQE4</accession>
<evidence type="ECO:0000313" key="1">
    <source>
        <dbReference type="EMBL" id="KAI0033561.1"/>
    </source>
</evidence>
<dbReference type="EMBL" id="MU273517">
    <property type="protein sequence ID" value="KAI0033561.1"/>
    <property type="molecule type" value="Genomic_DNA"/>
</dbReference>
<dbReference type="Proteomes" id="UP000814128">
    <property type="component" value="Unassembled WGS sequence"/>
</dbReference>
<reference evidence="1" key="1">
    <citation type="submission" date="2021-02" db="EMBL/GenBank/DDBJ databases">
        <authorList>
            <consortium name="DOE Joint Genome Institute"/>
            <person name="Ahrendt S."/>
            <person name="Looney B.P."/>
            <person name="Miyauchi S."/>
            <person name="Morin E."/>
            <person name="Drula E."/>
            <person name="Courty P.E."/>
            <person name="Chicoki N."/>
            <person name="Fauchery L."/>
            <person name="Kohler A."/>
            <person name="Kuo A."/>
            <person name="Labutti K."/>
            <person name="Pangilinan J."/>
            <person name="Lipzen A."/>
            <person name="Riley R."/>
            <person name="Andreopoulos W."/>
            <person name="He G."/>
            <person name="Johnson J."/>
            <person name="Barry K.W."/>
            <person name="Grigoriev I.V."/>
            <person name="Nagy L."/>
            <person name="Hibbett D."/>
            <person name="Henrissat B."/>
            <person name="Matheny P.B."/>
            <person name="Labbe J."/>
            <person name="Martin F."/>
        </authorList>
    </citation>
    <scope>NUCLEOTIDE SEQUENCE</scope>
    <source>
        <strain evidence="1">EC-137</strain>
    </source>
</reference>